<feature type="chain" id="PRO_5040869391" evidence="1">
    <location>
        <begin position="20"/>
        <end position="379"/>
    </location>
</feature>
<evidence type="ECO:0000256" key="1">
    <source>
        <dbReference type="SAM" id="SignalP"/>
    </source>
</evidence>
<evidence type="ECO:0000313" key="2">
    <source>
        <dbReference type="EMBL" id="KAJ7374354.1"/>
    </source>
</evidence>
<dbReference type="AlphaFoldDB" id="A0A9X0CUZ1"/>
<evidence type="ECO:0000313" key="3">
    <source>
        <dbReference type="Proteomes" id="UP001163046"/>
    </source>
</evidence>
<proteinExistence type="predicted"/>
<reference evidence="2" key="1">
    <citation type="submission" date="2023-01" db="EMBL/GenBank/DDBJ databases">
        <title>Genome assembly of the deep-sea coral Lophelia pertusa.</title>
        <authorList>
            <person name="Herrera S."/>
            <person name="Cordes E."/>
        </authorList>
    </citation>
    <scope>NUCLEOTIDE SEQUENCE</scope>
    <source>
        <strain evidence="2">USNM1676648</strain>
        <tissue evidence="2">Polyp</tissue>
    </source>
</reference>
<dbReference type="Proteomes" id="UP001163046">
    <property type="component" value="Unassembled WGS sequence"/>
</dbReference>
<gene>
    <name evidence="2" type="ORF">OS493_007443</name>
</gene>
<dbReference type="EMBL" id="MU826828">
    <property type="protein sequence ID" value="KAJ7374354.1"/>
    <property type="molecule type" value="Genomic_DNA"/>
</dbReference>
<name>A0A9X0CUZ1_9CNID</name>
<dbReference type="OrthoDB" id="5953404at2759"/>
<sequence>MALLLVIALLFLTGTMVDAGSNITNCDELLGNNTCKQIICIQSPCNMMCGLTKVYDVCDQICYAIKCDTVQCSASQSCDQICVANKCSSLTCDSKNCSQHCQGKDCGIMTCPKHVNNCAQSSGNGTMICEANQCTQSCSVGDCNMACHVGVKSCTQVTVGDAAAVECDGDVCQQFCYRGKCSLTCSLNVKTESCEQTCAGEECESMTCDSKNCTQTCGSADCGVMKCLKNVTSCQQSSSNTTMICEADQCTQQCVDGGCNMACPVGVKNCTQVGVEGVAAMECDGDVCQQICSGAKCNMTCLPNSKECHQICHGEKCLIKCDAEKCKLDCPGGRCTVIKSSTTSEPTVKSGARTERRNINLQSIASVAFGLILELLVFM</sequence>
<keyword evidence="3" id="KW-1185">Reference proteome</keyword>
<comment type="caution">
    <text evidence="2">The sequence shown here is derived from an EMBL/GenBank/DDBJ whole genome shotgun (WGS) entry which is preliminary data.</text>
</comment>
<keyword evidence="1" id="KW-0732">Signal</keyword>
<protein>
    <submittedName>
        <fullName evidence="2">Uncharacterized protein</fullName>
    </submittedName>
</protein>
<organism evidence="2 3">
    <name type="scientific">Desmophyllum pertusum</name>
    <dbReference type="NCBI Taxonomy" id="174260"/>
    <lineage>
        <taxon>Eukaryota</taxon>
        <taxon>Metazoa</taxon>
        <taxon>Cnidaria</taxon>
        <taxon>Anthozoa</taxon>
        <taxon>Hexacorallia</taxon>
        <taxon>Scleractinia</taxon>
        <taxon>Caryophylliina</taxon>
        <taxon>Caryophylliidae</taxon>
        <taxon>Desmophyllum</taxon>
    </lineage>
</organism>
<accession>A0A9X0CUZ1</accession>
<feature type="signal peptide" evidence="1">
    <location>
        <begin position="1"/>
        <end position="19"/>
    </location>
</feature>